<feature type="compositionally biased region" description="Polar residues" evidence="5">
    <location>
        <begin position="12"/>
        <end position="36"/>
    </location>
</feature>
<feature type="transmembrane region" description="Helical" evidence="6">
    <location>
        <begin position="213"/>
        <end position="233"/>
    </location>
</feature>
<dbReference type="Gene3D" id="1.20.1250.20">
    <property type="entry name" value="MFS general substrate transporter like domains"/>
    <property type="match status" value="1"/>
</dbReference>
<dbReference type="CDD" id="cd17323">
    <property type="entry name" value="MFS_Tpo1_MDR_like"/>
    <property type="match status" value="1"/>
</dbReference>
<dbReference type="InterPro" id="IPR011701">
    <property type="entry name" value="MFS"/>
</dbReference>
<evidence type="ECO:0000256" key="1">
    <source>
        <dbReference type="ARBA" id="ARBA00004141"/>
    </source>
</evidence>
<feature type="transmembrane region" description="Helical" evidence="6">
    <location>
        <begin position="119"/>
        <end position="139"/>
    </location>
</feature>
<dbReference type="SUPFAM" id="SSF103473">
    <property type="entry name" value="MFS general substrate transporter"/>
    <property type="match status" value="1"/>
</dbReference>
<comment type="subcellular location">
    <subcellularLocation>
        <location evidence="1">Membrane</location>
        <topology evidence="1">Multi-pass membrane protein</topology>
    </subcellularLocation>
</comment>
<sequence length="522" mass="56563">MDSDESEKKEIFSTSVTVVPGSNPSTNVPTRASSLTHADLDCEAGKGPTEFSAATVDEKASEDEDWESDPINPRNWAPFKKWSAMAIVSLYTFIPPLASSMMSPGLPEVAERFNIQNPTIVALTLTIFLLSFAIGPLFLAPLSEMYGRTWILHIGNLFNIAFNLGCAFAPTTGALIGFRFLSGFSGSAPIAVGGGSVSDLFDARDRAKAMAMYNLGPLLGPAIGPVAGGFITQTIGVKWVFIVIAILSGVGSAIAIPFLRETYAPIIRYRRAMRDGDDEKAARAHPALIEAQGSLHKIIWVSVTRPLEMLFRSFICFVLSLYMAFNYGIYYLMFSTFPALFSDTYGFGAGVGGLAYLGLGFGFVLSTLAGARWGDSLYKYLAKKNDGKPKPEMRIPFMLLGSILAPIGLFWYGWSAEAGVHWIMPIIGTAIFSFALMLTFLPITLYLVDSFKYAASALAAAAVFRSMLGFAFPLFGKQMYDALGKGGGNSMLAGVAIVLGIPFPIWIYYKGEEMRARNPLTK</sequence>
<feature type="transmembrane region" description="Helical" evidence="6">
    <location>
        <begin position="487"/>
        <end position="509"/>
    </location>
</feature>
<feature type="transmembrane region" description="Helical" evidence="6">
    <location>
        <begin position="395"/>
        <end position="414"/>
    </location>
</feature>
<feature type="transmembrane region" description="Helical" evidence="6">
    <location>
        <begin position="314"/>
        <end position="334"/>
    </location>
</feature>
<feature type="transmembrane region" description="Helical" evidence="6">
    <location>
        <begin position="151"/>
        <end position="170"/>
    </location>
</feature>
<feature type="compositionally biased region" description="Basic and acidic residues" evidence="5">
    <location>
        <begin position="1"/>
        <end position="11"/>
    </location>
</feature>
<feature type="transmembrane region" description="Helical" evidence="6">
    <location>
        <begin position="453"/>
        <end position="475"/>
    </location>
</feature>
<gene>
    <name evidence="8" type="ORF">JR316_006689</name>
</gene>
<dbReference type="InterPro" id="IPR020846">
    <property type="entry name" value="MFS_dom"/>
</dbReference>
<accession>A0A8H8CJT6</accession>
<evidence type="ECO:0000256" key="5">
    <source>
        <dbReference type="SAM" id="MobiDB-lite"/>
    </source>
</evidence>
<evidence type="ECO:0000256" key="3">
    <source>
        <dbReference type="ARBA" id="ARBA00022989"/>
    </source>
</evidence>
<evidence type="ECO:0000313" key="8">
    <source>
        <dbReference type="EMBL" id="KAG5168096.1"/>
    </source>
</evidence>
<organism evidence="8">
    <name type="scientific">Psilocybe cubensis</name>
    <name type="common">Psychedelic mushroom</name>
    <name type="synonym">Stropharia cubensis</name>
    <dbReference type="NCBI Taxonomy" id="181762"/>
    <lineage>
        <taxon>Eukaryota</taxon>
        <taxon>Fungi</taxon>
        <taxon>Dikarya</taxon>
        <taxon>Basidiomycota</taxon>
        <taxon>Agaricomycotina</taxon>
        <taxon>Agaricomycetes</taxon>
        <taxon>Agaricomycetidae</taxon>
        <taxon>Agaricales</taxon>
        <taxon>Agaricineae</taxon>
        <taxon>Strophariaceae</taxon>
        <taxon>Psilocybe</taxon>
    </lineage>
</organism>
<feature type="domain" description="Major facilitator superfamily (MFS) profile" evidence="7">
    <location>
        <begin position="84"/>
        <end position="512"/>
    </location>
</feature>
<keyword evidence="2 6" id="KW-0812">Transmembrane</keyword>
<dbReference type="PANTHER" id="PTHR23502">
    <property type="entry name" value="MAJOR FACILITATOR SUPERFAMILY"/>
    <property type="match status" value="1"/>
</dbReference>
<comment type="caution">
    <text evidence="8">The sequence shown here is derived from an EMBL/GenBank/DDBJ whole genome shotgun (WGS) entry which is preliminary data.</text>
</comment>
<feature type="region of interest" description="Disordered" evidence="5">
    <location>
        <begin position="1"/>
        <end position="70"/>
    </location>
</feature>
<dbReference type="PROSITE" id="PS50850">
    <property type="entry name" value="MFS"/>
    <property type="match status" value="1"/>
</dbReference>
<reference evidence="8" key="1">
    <citation type="submission" date="2021-02" db="EMBL/GenBank/DDBJ databases">
        <title>Psilocybe cubensis genome.</title>
        <authorList>
            <person name="Mckernan K.J."/>
            <person name="Crawford S."/>
            <person name="Trippe A."/>
            <person name="Kane L.T."/>
            <person name="Mclaughlin S."/>
        </authorList>
    </citation>
    <scope>NUCLEOTIDE SEQUENCE [LARGE SCALE GENOMIC DNA]</scope>
    <source>
        <strain evidence="8">MGC-MH-2018</strain>
    </source>
</reference>
<dbReference type="GO" id="GO:0022857">
    <property type="term" value="F:transmembrane transporter activity"/>
    <property type="evidence" value="ECO:0007669"/>
    <property type="project" value="InterPro"/>
</dbReference>
<dbReference type="EMBL" id="JAFIQS010000006">
    <property type="protein sequence ID" value="KAG5168096.1"/>
    <property type="molecule type" value="Genomic_DNA"/>
</dbReference>
<feature type="transmembrane region" description="Helical" evidence="6">
    <location>
        <begin position="82"/>
        <end position="99"/>
    </location>
</feature>
<protein>
    <recommendedName>
        <fullName evidence="7">Major facilitator superfamily (MFS) profile domain-containing protein</fullName>
    </recommendedName>
</protein>
<evidence type="ECO:0000259" key="7">
    <source>
        <dbReference type="PROSITE" id="PS50850"/>
    </source>
</evidence>
<dbReference type="FunFam" id="1.20.1250.20:FF:000011">
    <property type="entry name" value="MFS multidrug transporter, putative"/>
    <property type="match status" value="1"/>
</dbReference>
<keyword evidence="4 6" id="KW-0472">Membrane</keyword>
<dbReference type="Pfam" id="PF07690">
    <property type="entry name" value="MFS_1"/>
    <property type="match status" value="1"/>
</dbReference>
<feature type="transmembrane region" description="Helical" evidence="6">
    <location>
        <begin position="176"/>
        <end position="201"/>
    </location>
</feature>
<feature type="transmembrane region" description="Helical" evidence="6">
    <location>
        <begin position="239"/>
        <end position="259"/>
    </location>
</feature>
<dbReference type="AlphaFoldDB" id="A0A8H8CJT6"/>
<evidence type="ECO:0000256" key="4">
    <source>
        <dbReference type="ARBA" id="ARBA00023136"/>
    </source>
</evidence>
<dbReference type="InterPro" id="IPR036259">
    <property type="entry name" value="MFS_trans_sf"/>
</dbReference>
<keyword evidence="3 6" id="KW-1133">Transmembrane helix</keyword>
<evidence type="ECO:0000256" key="2">
    <source>
        <dbReference type="ARBA" id="ARBA00022692"/>
    </source>
</evidence>
<name>A0A8H8CJT6_PSICU</name>
<proteinExistence type="predicted"/>
<evidence type="ECO:0000256" key="6">
    <source>
        <dbReference type="SAM" id="Phobius"/>
    </source>
</evidence>
<dbReference type="PANTHER" id="PTHR23502:SF60">
    <property type="entry name" value="MAJOR FACILITATOR SUPERFAMILY (MFS) PROFILE DOMAIN-CONTAINING PROTEIN-RELATED"/>
    <property type="match status" value="1"/>
</dbReference>
<dbReference type="GO" id="GO:0005886">
    <property type="term" value="C:plasma membrane"/>
    <property type="evidence" value="ECO:0007669"/>
    <property type="project" value="TreeGrafter"/>
</dbReference>
<feature type="transmembrane region" description="Helical" evidence="6">
    <location>
        <begin position="420"/>
        <end position="441"/>
    </location>
</feature>
<feature type="transmembrane region" description="Helical" evidence="6">
    <location>
        <begin position="354"/>
        <end position="374"/>
    </location>
</feature>